<dbReference type="GO" id="GO:0003723">
    <property type="term" value="F:RNA binding"/>
    <property type="evidence" value="ECO:0007669"/>
    <property type="project" value="UniProtKB-UniRule"/>
</dbReference>
<dbReference type="InterPro" id="IPR004087">
    <property type="entry name" value="KH_dom"/>
</dbReference>
<feature type="repeat" description="ANK" evidence="4">
    <location>
        <begin position="484"/>
        <end position="516"/>
    </location>
</feature>
<feature type="region of interest" description="Disordered" evidence="7">
    <location>
        <begin position="1944"/>
        <end position="2007"/>
    </location>
</feature>
<feature type="compositionally biased region" description="Low complexity" evidence="7">
    <location>
        <begin position="1766"/>
        <end position="1777"/>
    </location>
</feature>
<feature type="compositionally biased region" description="Pro residues" evidence="7">
    <location>
        <begin position="1979"/>
        <end position="1989"/>
    </location>
</feature>
<dbReference type="InterPro" id="IPR047375">
    <property type="entry name" value="KH-I_ANKRD17"/>
</dbReference>
<dbReference type="SUPFAM" id="SSF54791">
    <property type="entry name" value="Eukaryotic type KH-domain (KH-domain type I)"/>
    <property type="match status" value="1"/>
</dbReference>
<dbReference type="PANTHER" id="PTHR23206">
    <property type="entry name" value="MASK PROTEIN"/>
    <property type="match status" value="1"/>
</dbReference>
<dbReference type="SMART" id="SM00322">
    <property type="entry name" value="KH"/>
    <property type="match status" value="1"/>
</dbReference>
<dbReference type="GO" id="GO:0005737">
    <property type="term" value="C:cytoplasm"/>
    <property type="evidence" value="ECO:0007669"/>
    <property type="project" value="TreeGrafter"/>
</dbReference>
<feature type="compositionally biased region" description="Low complexity" evidence="7">
    <location>
        <begin position="2053"/>
        <end position="2082"/>
    </location>
</feature>
<dbReference type="FunFam" id="1.25.40.20:FF:000114">
    <property type="entry name" value="ankyrin repeat and KH domain-containing protein 1 isoform X2"/>
    <property type="match status" value="1"/>
</dbReference>
<dbReference type="PROSITE" id="PS50297">
    <property type="entry name" value="ANK_REP_REGION"/>
    <property type="match status" value="17"/>
</dbReference>
<feature type="region of interest" description="Disordered" evidence="7">
    <location>
        <begin position="2052"/>
        <end position="2118"/>
    </location>
</feature>
<evidence type="ECO:0000256" key="1">
    <source>
        <dbReference type="ARBA" id="ARBA00022737"/>
    </source>
</evidence>
<dbReference type="InterPro" id="IPR036770">
    <property type="entry name" value="Ankyrin_rpt-contain_sf"/>
</dbReference>
<dbReference type="PROSITE" id="PS50088">
    <property type="entry name" value="ANK_REPEAT"/>
    <property type="match status" value="17"/>
</dbReference>
<evidence type="ECO:0000256" key="7">
    <source>
        <dbReference type="SAM" id="MobiDB-lite"/>
    </source>
</evidence>
<feature type="repeat" description="ANK" evidence="4">
    <location>
        <begin position="288"/>
        <end position="320"/>
    </location>
</feature>
<evidence type="ECO:0000256" key="2">
    <source>
        <dbReference type="ARBA" id="ARBA00023043"/>
    </source>
</evidence>
<dbReference type="Pfam" id="PF12796">
    <property type="entry name" value="Ank_2"/>
    <property type="match status" value="6"/>
</dbReference>
<dbReference type="Proteomes" id="UP000028761">
    <property type="component" value="Chromosome 3"/>
</dbReference>
<dbReference type="InterPro" id="IPR051631">
    <property type="entry name" value="Ankyrin-KH/SAM_domain"/>
</dbReference>
<feature type="repeat" description="ANK" evidence="4">
    <location>
        <begin position="970"/>
        <end position="1002"/>
    </location>
</feature>
<dbReference type="FunFam" id="1.25.40.20:FF:000062">
    <property type="entry name" value="ankyrin repeat domain-containing protein 17"/>
    <property type="match status" value="1"/>
</dbReference>
<feature type="region of interest" description="Disordered" evidence="7">
    <location>
        <begin position="1682"/>
        <end position="1863"/>
    </location>
</feature>
<evidence type="ECO:0000256" key="4">
    <source>
        <dbReference type="PROSITE-ProRule" id="PRU00023"/>
    </source>
</evidence>
<reference evidence="9" key="3">
    <citation type="submission" date="2025-09" db="UniProtKB">
        <authorList>
            <consortium name="Ensembl"/>
        </authorList>
    </citation>
    <scope>IDENTIFICATION</scope>
</reference>
<feature type="repeat" description="ANK" evidence="4">
    <location>
        <begin position="1037"/>
        <end position="1069"/>
    </location>
</feature>
<dbReference type="GeneTree" id="ENSGT00940000153768"/>
<dbReference type="InterPro" id="IPR004088">
    <property type="entry name" value="KH_dom_type_1"/>
</dbReference>
<feature type="repeat" description="ANK" evidence="4">
    <location>
        <begin position="354"/>
        <end position="386"/>
    </location>
</feature>
<dbReference type="Gene3D" id="3.30.1370.10">
    <property type="entry name" value="K Homology domain, type 1"/>
    <property type="match status" value="1"/>
</dbReference>
<feature type="repeat" description="ANK" evidence="4">
    <location>
        <begin position="221"/>
        <end position="253"/>
    </location>
</feature>
<feature type="repeat" description="ANK" evidence="4">
    <location>
        <begin position="321"/>
        <end position="353"/>
    </location>
</feature>
<feature type="region of interest" description="Disordered" evidence="7">
    <location>
        <begin position="1150"/>
        <end position="1171"/>
    </location>
</feature>
<feature type="coiled-coil region" evidence="6">
    <location>
        <begin position="663"/>
        <end position="759"/>
    </location>
</feature>
<gene>
    <name evidence="9" type="primary">ANKRD17</name>
</gene>
<evidence type="ECO:0000256" key="3">
    <source>
        <dbReference type="ARBA" id="ARBA00023054"/>
    </source>
</evidence>
<dbReference type="CDD" id="cd22249">
    <property type="entry name" value="UDM1_RNF168_RNF169-like"/>
    <property type="match status" value="1"/>
</dbReference>
<evidence type="ECO:0000259" key="8">
    <source>
        <dbReference type="SMART" id="SM00322"/>
    </source>
</evidence>
<feature type="compositionally biased region" description="Polar residues" evidence="7">
    <location>
        <begin position="2106"/>
        <end position="2118"/>
    </location>
</feature>
<dbReference type="ExpressionAtlas" id="A0A2I3MC67">
    <property type="expression patterns" value="baseline"/>
</dbReference>
<dbReference type="SUPFAM" id="SSF48403">
    <property type="entry name" value="Ankyrin repeat"/>
    <property type="match status" value="3"/>
</dbReference>
<dbReference type="Pfam" id="PF13637">
    <property type="entry name" value="Ank_4"/>
    <property type="match status" value="1"/>
</dbReference>
<feature type="compositionally biased region" description="Low complexity" evidence="7">
    <location>
        <begin position="1682"/>
        <end position="1699"/>
    </location>
</feature>
<feature type="compositionally biased region" description="Low complexity" evidence="7">
    <location>
        <begin position="1202"/>
        <end position="1221"/>
    </location>
</feature>
<accession>A0A2I3MC67</accession>
<dbReference type="AlphaFoldDB" id="A0A2I3MC67"/>
<dbReference type="PANTHER" id="PTHR23206:SF1">
    <property type="entry name" value="ANKYRIN REPEAT DOMAIN-CONTAINING PROTEIN 17"/>
    <property type="match status" value="1"/>
</dbReference>
<feature type="repeat" description="ANK" evidence="4">
    <location>
        <begin position="1004"/>
        <end position="1036"/>
    </location>
</feature>
<protein>
    <submittedName>
        <fullName evidence="9">Ankyrin repeat domain 17</fullName>
    </submittedName>
</protein>
<feature type="compositionally biased region" description="Polar residues" evidence="7">
    <location>
        <begin position="1346"/>
        <end position="1374"/>
    </location>
</feature>
<keyword evidence="10" id="KW-1185">Reference proteome</keyword>
<dbReference type="GO" id="GO:0005634">
    <property type="term" value="C:nucleus"/>
    <property type="evidence" value="ECO:0007669"/>
    <property type="project" value="TreeGrafter"/>
</dbReference>
<dbReference type="PRINTS" id="PR01415">
    <property type="entry name" value="ANKYRIN"/>
</dbReference>
<dbReference type="Ensembl" id="ENSPANT00000036310.2">
    <property type="protein sequence ID" value="ENSPANP00000033358.2"/>
    <property type="gene ID" value="ENSPANG00000019192.4"/>
</dbReference>
<feature type="compositionally biased region" description="Polar residues" evidence="7">
    <location>
        <begin position="1737"/>
        <end position="1749"/>
    </location>
</feature>
<dbReference type="FunFam" id="1.25.40.20:FF:000161">
    <property type="entry name" value="ankyrin repeat domain-containing protein 17 isoform X3"/>
    <property type="match status" value="1"/>
</dbReference>
<sequence>MLETASKLLLSGTADGADLRTVDPETQARLEALLEAAGIGKLSTADGKAFADPEVLRRLTSSVSCALDEAAAALTRMRAESTANAGQSDNRSLAEACSEGDVNAVRKLLIEGRSVNEHTEEGESLLCLACSAGYYELAQVLLAMHANVEDRGIKGDITPLMAAANGGHVKIVKLLLAHKADVNAQSSTGNTALTYACAGGYVDVVKVLLESGASIEDHNENGHTPLMEAGSAGHVEVARLLLENGAGINTHSNEFKESALTLACYKGHLEMVRFLLEAGADQEHKTDEMHTALMEACMDGHVEVARLLLDSGAQVNMPADSFESPLTLAACGGHVELAALLIERGASLEEVNDEGYTPLMEAAREGHEEMVALLLGQGANINAQTEETQETALTLACCGGFLEVADFLIKAGADIELGCSTPLMEAAQEGHLELVKYLLAAGANVHATTATGDTALTYACENGHTDVADVLLQAGADLEHESEGGRTPLMKAARAGHVCTVQFLISKGANVNRTTANNDHTVLSLACAGGHLAVVELLLAHGADPTHRLKDGSTMLIEAAKGGHTSVVCYLLDYPNNLLSAPPPDVTQLTPPSHDLNRAPRVPVQALPMVVPPQEPDKPPANVATTLPIRNKAASKQKSSSHLPANSQDVQGYITNQSPESIVEEAQGKLTELEQRIKEAIEKNAQLQSLELAHADQLTKEKIEELNKTREEQIQKKQKILEELQKVERELQLKTQQQLKKQYLEVKAQRIQLQQQQQQSCQHLGLLTPVGVGEQLSEGDYARLQQVDPVLLKDEPQQTAAQMGFAPIQPLAMPQALPLAAGPLPPGSIANLTELQGVIVGQPVLGQAQLAGLGQGILTETQQGLMVASPAQTLNDTLDDIMAAVSGRASAMSNTPTHSIAASISQPQTPTPSPIISPSTMLPIYPAIDIDAQTESNHDTALTLACAGGHEELVQTLLERGASIEHRDKKGFTPLILAATAGHVGVVEILLDNGADIEAQSERTKDTPLSLACSGGRQEVVELLLARGANKEHRNVSDYTPLSLAASGGYVNIIKILLNAGAEINSRTGSKLGISPLMLAAMNGHTAAVKLLLDMGSDINAQIETNRNTALTLACFQGRTEVVSLLLDRKANVEHRAKLREESRRLALAAKREKRKEKRRKKKEEQRRKLEEIEAKNKENFELQAAQEKEKLKVEDEPEVLTEPPSATTTTTIGISATWTTLAGSHGKRNNTITTTSSKRKNRKNKITPENVQIIFDDPLPISYSQPEKVNGESKSSSTSESGDSDNMRISSCSDESSNSNSSRKSDNHSPAVVTTTVSSKKQPSVLVTFPKEERKSVSGKASIKLSETINEGTSNSLSTCTKSGPSPLSSPNGKLTVASPKRGQKREEGWKEVVRRSKKVSVPSTVISRVIGRGGCNINAIREFTGAHIDIDKQKDKTGDRIITIRGGTESTRQATQLINALIKDPDKEIDELIPKNRLKSSSANSKIGSSAPTTTAANTSLMGIKMTTVALSSTSQTATALTVPAISSASTHKTIKNPVNNVRPGFPVSLPLAYPPPQFAHALLAAQTFQQIRPPRLPMTHFGGTFPPAQSTWGPFPVRPLSPARATNSPKPHMVPRHSNQNSSGSQVNSAGSLTSSPTTTTSSSASTVPGTSTNGSPSSPSVRRQLFVTVVKTSNATTTTVTTTASNNSTAPTNATYPMPTAKEHYPVSSPSSPSPPAQPGGVSRNSPLDCGSASPNKVASSSEQEAGSPPVVETTNTRPPNSSSSSGSSSAHSNQQQPPGSVSQEPRPPLQQSQVPPPEVRMTVPPLATSSAPVAVPSTAPVTYPMPQTQMGCPQPTPKMETPAIRPPPHGTTAPHKNSASVQNSSVAVLSVNHIKRPHSVPSSVQLPSTLSTQSACQNSVHPANKPIAPNFSAPLPFGPFSTLFENSPTSAHAFWGGSVVSSQSTPESMLSGKSSYLPNSDPLHQSDTSKAPGFRPPLQRPAPSPSGIVNMDPPYGSVTPSSTHLGNFASNLSGGQMYGPGAPLGGAPAAANFNRQHFSPLSLLTPCSSASNDSSAQSVSSGVRAPSPAPSSVPLGSEKPSSVSQDRKVPVPIGTERSARIRQTGTSAPSVIGSNLSTSVGHSGIWSFEGIGGNQDKVDWCNPGMGNPMIHRPMSDPGVFSQHQAMERESTGIVTPSGTFHQHVPAGYMDFPKVGGMPFSVYGNAMIPPVAPIPDGAGGPIFNGPHAADPSWNSLIKMVSSSTENNGPQTVWTGPWAPHMNSVHMNQLG</sequence>
<feature type="compositionally biased region" description="Low complexity" evidence="7">
    <location>
        <begin position="1273"/>
        <end position="1282"/>
    </location>
</feature>
<keyword evidence="3 6" id="KW-0175">Coiled coil</keyword>
<reference evidence="9 10" key="1">
    <citation type="submission" date="2012-03" db="EMBL/GenBank/DDBJ databases">
        <title>Whole Genome Assembly of Papio anubis.</title>
        <authorList>
            <person name="Liu Y.L."/>
            <person name="Abraham K.A."/>
            <person name="Akbar H.A."/>
            <person name="Ali S.A."/>
            <person name="Anosike U.A."/>
            <person name="Aqrawi P.A."/>
            <person name="Arias F.A."/>
            <person name="Attaway T.A."/>
            <person name="Awwad R.A."/>
            <person name="Babu C.B."/>
            <person name="Bandaranaike D.B."/>
            <person name="Battles P.B."/>
            <person name="Bell A.B."/>
            <person name="Beltran B.B."/>
            <person name="Berhane-Mersha D.B."/>
            <person name="Bess C.B."/>
            <person name="Bickham C.B."/>
            <person name="Bolden T.B."/>
            <person name="Carter K.C."/>
            <person name="Chau D.C."/>
            <person name="Chavez A.C."/>
            <person name="Clerc-Blankenburg K.C."/>
            <person name="Coyle M.C."/>
            <person name="Dao M.D."/>
            <person name="Davila M.L.D."/>
            <person name="Davy-Carroll L.D."/>
            <person name="Denson S.D."/>
            <person name="Dinh H.D."/>
            <person name="Fernandez S.F."/>
            <person name="Fernando P.F."/>
            <person name="Forbes L.F."/>
            <person name="Francis C.F."/>
            <person name="Francisco L.F."/>
            <person name="Fu Q.F."/>
            <person name="Garcia-Iii R.G."/>
            <person name="Garrett T.G."/>
            <person name="Gross S.G."/>
            <person name="Gubbala S.G."/>
            <person name="Hirani K.H."/>
            <person name="Hogues M.H."/>
            <person name="Hollins B.H."/>
            <person name="Jackson L.J."/>
            <person name="Javaid M.J."/>
            <person name="Jhangiani S.J."/>
            <person name="Johnson A.J."/>
            <person name="Johnson B.J."/>
            <person name="Jones J.J."/>
            <person name="Joshi V.J."/>
            <person name="Kalu J.K."/>
            <person name="Khan N.K."/>
            <person name="Korchina V.K."/>
            <person name="Kovar C.K."/>
            <person name="Lago L.L."/>
            <person name="Lara F.L."/>
            <person name="Le T.-K.L."/>
            <person name="Lee S.L."/>
            <person name="Legall-Iii F.L."/>
            <person name="Lemon S.L."/>
            <person name="Liu J.L."/>
            <person name="Liu Y.-S.L."/>
            <person name="Liyanage D.L."/>
            <person name="Lopez J.L."/>
            <person name="Lorensuhewa L.L."/>
            <person name="Mata R.M."/>
            <person name="Mathew T.M."/>
            <person name="Mercado C.M."/>
            <person name="Mercado I.M."/>
            <person name="Morales K.M."/>
            <person name="Morgan M.M."/>
            <person name="Munidasa M.M."/>
            <person name="Ngo D.N."/>
            <person name="Nguyen L.N."/>
            <person name="Nguyen T.N."/>
            <person name="Nguyen N.N."/>
            <person name="Obregon M.O."/>
            <person name="Okwuonu G.O."/>
            <person name="Ongeri F.O."/>
            <person name="Onwere C.O."/>
            <person name="Osifeso I.O."/>
            <person name="Parra A.P."/>
            <person name="Patil S.P."/>
            <person name="Perez A.P."/>
            <person name="Perez Y.P."/>
            <person name="Pham C.P."/>
            <person name="Pu L.-L.P."/>
            <person name="Puazo M.P."/>
            <person name="Quiroz J.Q."/>
            <person name="Rouhana J.R."/>
            <person name="Ruiz M.R."/>
            <person name="Ruiz S.-J.R."/>
            <person name="Saada N.S."/>
            <person name="Santibanez J.S."/>
            <person name="Scheel M.S."/>
            <person name="Schneider B.S."/>
            <person name="Simmons D.S."/>
            <person name="Sisson I.S."/>
            <person name="Tang L.-Y.T."/>
            <person name="Thornton R.T."/>
            <person name="Tisius J.T."/>
            <person name="Toledanes G.T."/>
            <person name="Trejos Z.T."/>
            <person name="Usmani K.U."/>
            <person name="Varghese R.V."/>
            <person name="Vattathil S.V."/>
            <person name="Vee V.V."/>
            <person name="Walker D.W."/>
            <person name="Weissenberger G.W."/>
            <person name="White C.W."/>
            <person name="Williams A.W."/>
            <person name="Woodworth J.W."/>
            <person name="Wright R.W."/>
            <person name="Zhu Y.Z."/>
            <person name="Han Y.H."/>
            <person name="Newsham I.N."/>
            <person name="Nazareth L.N."/>
            <person name="Worley K.W."/>
            <person name="Muzny D.M."/>
            <person name="Rogers J.R."/>
            <person name="Gibbs R.G."/>
        </authorList>
    </citation>
    <scope>NUCLEOTIDE SEQUENCE [LARGE SCALE GENOMIC DNA]</scope>
</reference>
<dbReference type="FunFam" id="3.30.1370.10:FF:000031">
    <property type="entry name" value="ankyrin repeat domain-containing protein 17 isoform X1"/>
    <property type="match status" value="1"/>
</dbReference>
<reference evidence="9" key="2">
    <citation type="submission" date="2025-08" db="UniProtKB">
        <authorList>
            <consortium name="Ensembl"/>
        </authorList>
    </citation>
    <scope>IDENTIFICATION</scope>
</reference>
<feature type="repeat" description="ANK" evidence="4">
    <location>
        <begin position="188"/>
        <end position="220"/>
    </location>
</feature>
<feature type="repeat" description="ANK" evidence="4">
    <location>
        <begin position="155"/>
        <end position="187"/>
    </location>
</feature>
<keyword evidence="5" id="KW-0694">RNA-binding</keyword>
<dbReference type="FunFam" id="1.25.40.20:FF:000131">
    <property type="entry name" value="ankyrin repeat domain-containing protein 17 isoform X1"/>
    <property type="match status" value="1"/>
</dbReference>
<dbReference type="Gene3D" id="1.25.40.20">
    <property type="entry name" value="Ankyrin repeat-containing domain"/>
    <property type="match status" value="7"/>
</dbReference>
<dbReference type="PROSITE" id="PS50084">
    <property type="entry name" value="KH_TYPE_1"/>
    <property type="match status" value="1"/>
</dbReference>
<feature type="domain" description="K Homology" evidence="8">
    <location>
        <begin position="1395"/>
        <end position="1465"/>
    </location>
</feature>
<dbReference type="FunFam" id="1.25.40.20:FF:000046">
    <property type="entry name" value="Ankyrin repeat and KH domain-containing protein 1"/>
    <property type="match status" value="1"/>
</dbReference>
<feature type="repeat" description="ANK" evidence="4">
    <location>
        <begin position="451"/>
        <end position="483"/>
    </location>
</feature>
<evidence type="ECO:0000313" key="10">
    <source>
        <dbReference type="Proteomes" id="UP000028761"/>
    </source>
</evidence>
<feature type="compositionally biased region" description="Polar residues" evidence="7">
    <location>
        <begin position="1778"/>
        <end position="1798"/>
    </location>
</feature>
<dbReference type="FunFam" id="1.25.40.20:FF:000014">
    <property type="entry name" value="ankyrin repeat domain-containing protein 17 isoform X2"/>
    <property type="match status" value="1"/>
</dbReference>
<evidence type="ECO:0000256" key="5">
    <source>
        <dbReference type="PROSITE-ProRule" id="PRU00117"/>
    </source>
</evidence>
<feature type="repeat" description="ANK" evidence="4">
    <location>
        <begin position="1106"/>
        <end position="1138"/>
    </location>
</feature>
<feature type="compositionally biased region" description="Low complexity" evidence="7">
    <location>
        <begin position="1621"/>
        <end position="1666"/>
    </location>
</feature>
<name>A0A2I3MC67_PAPAN</name>
<proteinExistence type="predicted"/>
<dbReference type="Bgee" id="ENSPANG00000019192">
    <property type="expression patterns" value="Expressed in postnatal subventricular zone and 69 other cell types or tissues"/>
</dbReference>
<feature type="compositionally biased region" description="Polar residues" evidence="7">
    <location>
        <begin position="1944"/>
        <end position="1974"/>
    </location>
</feature>
<dbReference type="GO" id="GO:0045087">
    <property type="term" value="P:innate immune response"/>
    <property type="evidence" value="ECO:0007669"/>
    <property type="project" value="TreeGrafter"/>
</dbReference>
<keyword evidence="2 4" id="KW-0040">ANK repeat</keyword>
<dbReference type="Pfam" id="PF00023">
    <property type="entry name" value="Ank"/>
    <property type="match status" value="3"/>
</dbReference>
<feature type="repeat" description="ANK" evidence="4">
    <location>
        <begin position="1072"/>
        <end position="1104"/>
    </location>
</feature>
<feature type="repeat" description="ANK" evidence="4">
    <location>
        <begin position="255"/>
        <end position="287"/>
    </location>
</feature>
<feature type="region of interest" description="Disordered" evidence="7">
    <location>
        <begin position="1188"/>
        <end position="1388"/>
    </location>
</feature>
<organism evidence="9 10">
    <name type="scientific">Papio anubis</name>
    <name type="common">Olive baboon</name>
    <dbReference type="NCBI Taxonomy" id="9555"/>
    <lineage>
        <taxon>Eukaryota</taxon>
        <taxon>Metazoa</taxon>
        <taxon>Chordata</taxon>
        <taxon>Craniata</taxon>
        <taxon>Vertebrata</taxon>
        <taxon>Euteleostomi</taxon>
        <taxon>Mammalia</taxon>
        <taxon>Eutheria</taxon>
        <taxon>Euarchontoglires</taxon>
        <taxon>Primates</taxon>
        <taxon>Haplorrhini</taxon>
        <taxon>Catarrhini</taxon>
        <taxon>Cercopithecidae</taxon>
        <taxon>Cercopithecinae</taxon>
        <taxon>Papio</taxon>
    </lineage>
</organism>
<dbReference type="SMART" id="SM00248">
    <property type="entry name" value="ANK"/>
    <property type="match status" value="21"/>
</dbReference>
<evidence type="ECO:0000256" key="6">
    <source>
        <dbReference type="SAM" id="Coils"/>
    </source>
</evidence>
<feature type="repeat" description="ANK" evidence="4">
    <location>
        <begin position="418"/>
        <end position="450"/>
    </location>
</feature>
<feature type="region of interest" description="Disordered" evidence="7">
    <location>
        <begin position="1577"/>
        <end position="1666"/>
    </location>
</feature>
<feature type="compositionally biased region" description="Low complexity" evidence="7">
    <location>
        <begin position="1291"/>
        <end position="1303"/>
    </location>
</feature>
<feature type="compositionally biased region" description="Basic residues" evidence="7">
    <location>
        <begin position="1152"/>
        <end position="1162"/>
    </location>
</feature>
<feature type="repeat" description="ANK" evidence="4">
    <location>
        <begin position="518"/>
        <end position="550"/>
    </location>
</feature>
<dbReference type="CDD" id="cd22502">
    <property type="entry name" value="KH-I_ANKRD17"/>
    <property type="match status" value="1"/>
</dbReference>
<dbReference type="InterPro" id="IPR002110">
    <property type="entry name" value="Ankyrin_rpt"/>
</dbReference>
<dbReference type="Pfam" id="PF00013">
    <property type="entry name" value="KH_1"/>
    <property type="match status" value="1"/>
</dbReference>
<dbReference type="InterPro" id="IPR036612">
    <property type="entry name" value="KH_dom_type_1_sf"/>
</dbReference>
<feature type="repeat" description="ANK" evidence="4">
    <location>
        <begin position="937"/>
        <end position="969"/>
    </location>
</feature>
<feature type="compositionally biased region" description="Polar residues" evidence="7">
    <location>
        <begin position="1313"/>
        <end position="1323"/>
    </location>
</feature>
<keyword evidence="1" id="KW-0677">Repeat</keyword>
<dbReference type="FunFam" id="1.25.40.20:FF:000028">
    <property type="entry name" value="ankyrin repeat domain-containing protein 17 isoform X1"/>
    <property type="match status" value="1"/>
</dbReference>
<evidence type="ECO:0000313" key="9">
    <source>
        <dbReference type="Ensembl" id="ENSPANP00000033358.2"/>
    </source>
</evidence>